<evidence type="ECO:0000256" key="5">
    <source>
        <dbReference type="SAM" id="Phobius"/>
    </source>
</evidence>
<dbReference type="EMBL" id="RCWJ01000002">
    <property type="protein sequence ID" value="RLQ84407.1"/>
    <property type="molecule type" value="Genomic_DNA"/>
</dbReference>
<feature type="transmembrane region" description="Helical" evidence="5">
    <location>
        <begin position="305"/>
        <end position="329"/>
    </location>
</feature>
<evidence type="ECO:0000313" key="7">
    <source>
        <dbReference type="EMBL" id="RLQ84407.1"/>
    </source>
</evidence>
<evidence type="ECO:0000259" key="6">
    <source>
        <dbReference type="Pfam" id="PF13515"/>
    </source>
</evidence>
<organism evidence="7 8">
    <name type="scientific">Mycetocola zhadangensis</name>
    <dbReference type="NCBI Taxonomy" id="1164595"/>
    <lineage>
        <taxon>Bacteria</taxon>
        <taxon>Bacillati</taxon>
        <taxon>Actinomycetota</taxon>
        <taxon>Actinomycetes</taxon>
        <taxon>Micrococcales</taxon>
        <taxon>Microbacteriaceae</taxon>
        <taxon>Mycetocola</taxon>
    </lineage>
</organism>
<name>A0A3L7J1N1_9MICO</name>
<evidence type="ECO:0000256" key="2">
    <source>
        <dbReference type="ARBA" id="ARBA00022692"/>
    </source>
</evidence>
<evidence type="ECO:0000313" key="8">
    <source>
        <dbReference type="Proteomes" id="UP000282460"/>
    </source>
</evidence>
<dbReference type="AlphaFoldDB" id="A0A3L7J1N1"/>
<protein>
    <submittedName>
        <fullName evidence="7">FUSC family protein</fullName>
    </submittedName>
</protein>
<feature type="transmembrane region" description="Helical" evidence="5">
    <location>
        <begin position="76"/>
        <end position="98"/>
    </location>
</feature>
<comment type="subcellular location">
    <subcellularLocation>
        <location evidence="1">Membrane</location>
        <topology evidence="1">Multi-pass membrane protein</topology>
    </subcellularLocation>
</comment>
<dbReference type="InterPro" id="IPR049453">
    <property type="entry name" value="Memb_transporter_dom"/>
</dbReference>
<proteinExistence type="predicted"/>
<reference evidence="7 8" key="1">
    <citation type="submission" date="2018-10" db="EMBL/GenBank/DDBJ databases">
        <authorList>
            <person name="Li J."/>
        </authorList>
    </citation>
    <scope>NUCLEOTIDE SEQUENCE [LARGE SCALE GENOMIC DNA]</scope>
    <source>
        <strain evidence="7 8">ZD1-4</strain>
    </source>
</reference>
<dbReference type="OrthoDB" id="4989419at2"/>
<keyword evidence="2 5" id="KW-0812">Transmembrane</keyword>
<feature type="transmembrane region" description="Helical" evidence="5">
    <location>
        <begin position="154"/>
        <end position="174"/>
    </location>
</feature>
<dbReference type="GO" id="GO:0016020">
    <property type="term" value="C:membrane"/>
    <property type="evidence" value="ECO:0007669"/>
    <property type="project" value="UniProtKB-SubCell"/>
</dbReference>
<comment type="caution">
    <text evidence="7">The sequence shown here is derived from an EMBL/GenBank/DDBJ whole genome shotgun (WGS) entry which is preliminary data.</text>
</comment>
<keyword evidence="3 5" id="KW-1133">Transmembrane helix</keyword>
<keyword evidence="8" id="KW-1185">Reference proteome</keyword>
<evidence type="ECO:0000256" key="4">
    <source>
        <dbReference type="ARBA" id="ARBA00023136"/>
    </source>
</evidence>
<dbReference type="Proteomes" id="UP000282460">
    <property type="component" value="Unassembled WGS sequence"/>
</dbReference>
<feature type="transmembrane region" description="Helical" evidence="5">
    <location>
        <begin position="130"/>
        <end position="148"/>
    </location>
</feature>
<gene>
    <name evidence="7" type="ORF">D9V28_09445</name>
</gene>
<dbReference type="Pfam" id="PF13515">
    <property type="entry name" value="FUSC_2"/>
    <property type="match status" value="1"/>
</dbReference>
<accession>A0A3L7J1N1</accession>
<feature type="domain" description="Integral membrane bound transporter" evidence="6">
    <location>
        <begin position="220"/>
        <end position="344"/>
    </location>
</feature>
<evidence type="ECO:0000256" key="3">
    <source>
        <dbReference type="ARBA" id="ARBA00022989"/>
    </source>
</evidence>
<feature type="transmembrane region" description="Helical" evidence="5">
    <location>
        <begin position="104"/>
        <end position="123"/>
    </location>
</feature>
<sequence length="360" mass="37672">MKPDRYRTDGILFDPRELVRFGPHLGAHKVALRVVFSISGPLILLLTVGHLELAGYALLAALASVYGRMAPTRQRLAVQAEFGTCQVALIILGAALSAADAPGWLILLLIASAAGLGTVIADARSWRPAGSVFFVFGLGVSASLPATWPGVGVAALLASSALVFTLLVTLISGAGKQRLRARRRLAGEPTGSYPALRPASRNWRLISTHALMCFVGAFVAGAISLALGWQHPYWAMVSAVVPVVGASTSGQLIRGSHRVLGTLIGLIVAILLFGWQPQGLLLVLILVALQAGTELVVLRNYAAALLFLTPLTVGMGLLNGPVPVLPLVIDRGLETVVGVAVAAVLILATHRVRHPKPIVG</sequence>
<keyword evidence="4 5" id="KW-0472">Membrane</keyword>
<feature type="transmembrane region" description="Helical" evidence="5">
    <location>
        <begin position="205"/>
        <end position="227"/>
    </location>
</feature>
<evidence type="ECO:0000256" key="1">
    <source>
        <dbReference type="ARBA" id="ARBA00004141"/>
    </source>
</evidence>
<feature type="transmembrane region" description="Helical" evidence="5">
    <location>
        <begin position="335"/>
        <end position="352"/>
    </location>
</feature>